<feature type="compositionally biased region" description="Polar residues" evidence="1">
    <location>
        <begin position="406"/>
        <end position="419"/>
    </location>
</feature>
<evidence type="ECO:0000313" key="3">
    <source>
        <dbReference type="Proteomes" id="UP001154114"/>
    </source>
</evidence>
<gene>
    <name evidence="2" type="ORF">CINC_LOCUS8094</name>
</gene>
<feature type="region of interest" description="Disordered" evidence="1">
    <location>
        <begin position="378"/>
        <end position="433"/>
    </location>
</feature>
<keyword evidence="3" id="KW-1185">Reference proteome</keyword>
<dbReference type="AlphaFoldDB" id="A0A9P0BZC8"/>
<evidence type="ECO:0000256" key="1">
    <source>
        <dbReference type="SAM" id="MobiDB-lite"/>
    </source>
</evidence>
<protein>
    <submittedName>
        <fullName evidence="2">Uncharacterized protein</fullName>
    </submittedName>
</protein>
<proteinExistence type="predicted"/>
<name>A0A9P0BZC8_CHRIL</name>
<organism evidence="2 3">
    <name type="scientific">Chrysodeixis includens</name>
    <name type="common">Soybean looper</name>
    <name type="synonym">Pseudoplusia includens</name>
    <dbReference type="NCBI Taxonomy" id="689277"/>
    <lineage>
        <taxon>Eukaryota</taxon>
        <taxon>Metazoa</taxon>
        <taxon>Ecdysozoa</taxon>
        <taxon>Arthropoda</taxon>
        <taxon>Hexapoda</taxon>
        <taxon>Insecta</taxon>
        <taxon>Pterygota</taxon>
        <taxon>Neoptera</taxon>
        <taxon>Endopterygota</taxon>
        <taxon>Lepidoptera</taxon>
        <taxon>Glossata</taxon>
        <taxon>Ditrysia</taxon>
        <taxon>Noctuoidea</taxon>
        <taxon>Noctuidae</taxon>
        <taxon>Plusiinae</taxon>
        <taxon>Chrysodeixis</taxon>
    </lineage>
</organism>
<dbReference type="EMBL" id="LR824028">
    <property type="protein sequence ID" value="CAH0598253.1"/>
    <property type="molecule type" value="Genomic_DNA"/>
</dbReference>
<dbReference type="Proteomes" id="UP001154114">
    <property type="component" value="Chromosome 25"/>
</dbReference>
<dbReference type="OrthoDB" id="1902587at2759"/>
<accession>A0A9P0BZC8</accession>
<evidence type="ECO:0000313" key="2">
    <source>
        <dbReference type="EMBL" id="CAH0598253.1"/>
    </source>
</evidence>
<reference evidence="2" key="1">
    <citation type="submission" date="2021-12" db="EMBL/GenBank/DDBJ databases">
        <authorList>
            <person name="King R."/>
        </authorList>
    </citation>
    <scope>NUCLEOTIDE SEQUENCE</scope>
</reference>
<sequence>MSLDQRNTDQTIQFIISKGNNKYTYLTDEDVDDKIISIKNNFYDKVLKYHEENVVINNISLKSLDAMKKLLENNSSSGLIIFYDGIQKTVKLHLKDCEVILNKDEHHLFTTEEGIQKQVIPWERSFDVFWQMHIEHDHPQPTEIKELLQAKYVINTYLADLFYESCLVCQSRNRPYTRISLSKIDMADDSGFRHVMVYQDLLTNFIQLRPTGADLPCKEIIYELLQLFTDFGPPIYIEVSDMKFLEAIGSVMKHLHFYKYTVKKVCTKNDHILLALGEWMHEAHCANWGFGCLMLQWELNNKLNKEGKTTFAKVFGDHTENEDSDDDIEMATDKQNFHLRMALEASSPFMSNTHLEVNDDSDEEENLPLAALRKSKEKLSMRSPEIDSDDDYCLANFASKPGPSRQVETQDSLSSTESTDPLKFEYDSDVDNI</sequence>